<dbReference type="KEGG" id="bgok:Pr1d_43720"/>
<dbReference type="AlphaFoldDB" id="A0A5B9QHC7"/>
<protein>
    <submittedName>
        <fullName evidence="1">Uncharacterized protein</fullName>
    </submittedName>
</protein>
<gene>
    <name evidence="1" type="ORF">Pr1d_43720</name>
</gene>
<organism evidence="1 2">
    <name type="scientific">Bythopirellula goksoeyrii</name>
    <dbReference type="NCBI Taxonomy" id="1400387"/>
    <lineage>
        <taxon>Bacteria</taxon>
        <taxon>Pseudomonadati</taxon>
        <taxon>Planctomycetota</taxon>
        <taxon>Planctomycetia</taxon>
        <taxon>Pirellulales</taxon>
        <taxon>Lacipirellulaceae</taxon>
        <taxon>Bythopirellula</taxon>
    </lineage>
</organism>
<accession>A0A5B9QHC7</accession>
<evidence type="ECO:0000313" key="1">
    <source>
        <dbReference type="EMBL" id="QEG37032.1"/>
    </source>
</evidence>
<dbReference type="Proteomes" id="UP000323917">
    <property type="component" value="Chromosome"/>
</dbReference>
<name>A0A5B9QHC7_9BACT</name>
<dbReference type="EMBL" id="CP042913">
    <property type="protein sequence ID" value="QEG37032.1"/>
    <property type="molecule type" value="Genomic_DNA"/>
</dbReference>
<sequence>MRIFKAFLLFDFGFSGSEYLGFSNSIAFHPNQATSRGHTTVLATDLCIHARHVPKQGQSGRILSIGTSRLGNLSLSDMV</sequence>
<proteinExistence type="predicted"/>
<keyword evidence="2" id="KW-1185">Reference proteome</keyword>
<reference evidence="1 2" key="1">
    <citation type="submission" date="2019-08" db="EMBL/GenBank/DDBJ databases">
        <title>Deep-cultivation of Planctomycetes and their phenomic and genomic characterization uncovers novel biology.</title>
        <authorList>
            <person name="Wiegand S."/>
            <person name="Jogler M."/>
            <person name="Boedeker C."/>
            <person name="Pinto D."/>
            <person name="Vollmers J."/>
            <person name="Rivas-Marin E."/>
            <person name="Kohn T."/>
            <person name="Peeters S.H."/>
            <person name="Heuer A."/>
            <person name="Rast P."/>
            <person name="Oberbeckmann S."/>
            <person name="Bunk B."/>
            <person name="Jeske O."/>
            <person name="Meyerdierks A."/>
            <person name="Storesund J.E."/>
            <person name="Kallscheuer N."/>
            <person name="Luecker S."/>
            <person name="Lage O.M."/>
            <person name="Pohl T."/>
            <person name="Merkel B.J."/>
            <person name="Hornburger P."/>
            <person name="Mueller R.-W."/>
            <person name="Bruemmer F."/>
            <person name="Labrenz M."/>
            <person name="Spormann A.M."/>
            <person name="Op den Camp H."/>
            <person name="Overmann J."/>
            <person name="Amann R."/>
            <person name="Jetten M.S.M."/>
            <person name="Mascher T."/>
            <person name="Medema M.H."/>
            <person name="Devos D.P."/>
            <person name="Kaster A.-K."/>
            <person name="Ovreas L."/>
            <person name="Rohde M."/>
            <person name="Galperin M.Y."/>
            <person name="Jogler C."/>
        </authorList>
    </citation>
    <scope>NUCLEOTIDE SEQUENCE [LARGE SCALE GENOMIC DNA]</scope>
    <source>
        <strain evidence="1 2">Pr1d</strain>
    </source>
</reference>
<evidence type="ECO:0000313" key="2">
    <source>
        <dbReference type="Proteomes" id="UP000323917"/>
    </source>
</evidence>